<dbReference type="Proteomes" id="UP000887577">
    <property type="component" value="Unplaced"/>
</dbReference>
<evidence type="ECO:0000256" key="1">
    <source>
        <dbReference type="SAM" id="Coils"/>
    </source>
</evidence>
<keyword evidence="2" id="KW-1185">Reference proteome</keyword>
<accession>A0A914Y4R3</accession>
<evidence type="ECO:0000313" key="3">
    <source>
        <dbReference type="WBParaSite" id="PSU_v2.g13766.t1"/>
    </source>
</evidence>
<dbReference type="AlphaFoldDB" id="A0A914Y4R3"/>
<feature type="coiled-coil region" evidence="1">
    <location>
        <begin position="78"/>
        <end position="136"/>
    </location>
</feature>
<evidence type="ECO:0000313" key="2">
    <source>
        <dbReference type="Proteomes" id="UP000887577"/>
    </source>
</evidence>
<keyword evidence="1" id="KW-0175">Coiled coil</keyword>
<proteinExistence type="predicted"/>
<protein>
    <submittedName>
        <fullName evidence="3">Uncharacterized protein</fullName>
    </submittedName>
</protein>
<reference evidence="3" key="1">
    <citation type="submission" date="2022-11" db="UniProtKB">
        <authorList>
            <consortium name="WormBaseParasite"/>
        </authorList>
    </citation>
    <scope>IDENTIFICATION</scope>
</reference>
<organism evidence="2 3">
    <name type="scientific">Panagrolaimus superbus</name>
    <dbReference type="NCBI Taxonomy" id="310955"/>
    <lineage>
        <taxon>Eukaryota</taxon>
        <taxon>Metazoa</taxon>
        <taxon>Ecdysozoa</taxon>
        <taxon>Nematoda</taxon>
        <taxon>Chromadorea</taxon>
        <taxon>Rhabditida</taxon>
        <taxon>Tylenchina</taxon>
        <taxon>Panagrolaimomorpha</taxon>
        <taxon>Panagrolaimoidea</taxon>
        <taxon>Panagrolaimidae</taxon>
        <taxon>Panagrolaimus</taxon>
    </lineage>
</organism>
<dbReference type="WBParaSite" id="PSU_v2.g13766.t1">
    <property type="protein sequence ID" value="PSU_v2.g13766.t1"/>
    <property type="gene ID" value="PSU_v2.g13766"/>
</dbReference>
<sequence length="177" mass="20551">MKKAQRLREDLVSEKCRIGDLLSRLRTVCNAIRSNGGKLSNAEDLMNDDEKLIDIIDDVIMQALNAARREADALRLQQQLQIAELDDLKKDIESLRRAEGELNESDDKVKELIMENKNIKEQVTLLQERLRKLQVDDSAKASELQSIKRDMEEIHNKNVSFRFFNSNNFLFFAKNIF</sequence>
<name>A0A914Y4R3_9BILA</name>